<reference evidence="7 8" key="1">
    <citation type="submission" date="2017-05" db="EMBL/GenBank/DDBJ databases">
        <title>Comparative genomic and metabolic analysis of manganese-oxidizing mechanisms in Celeribater manganoxidans DY25T: its adaption to the environment of polymetallic nodule.</title>
        <authorList>
            <person name="Wang X."/>
        </authorList>
    </citation>
    <scope>NUCLEOTIDE SEQUENCE [LARGE SCALE GENOMIC DNA]</scope>
    <source>
        <strain evidence="7 8">DY25</strain>
    </source>
</reference>
<dbReference type="KEGG" id="cmag:CBW24_02845"/>
<evidence type="ECO:0000313" key="8">
    <source>
        <dbReference type="Proteomes" id="UP000219050"/>
    </source>
</evidence>
<keyword evidence="8" id="KW-1185">Reference proteome</keyword>
<evidence type="ECO:0000256" key="4">
    <source>
        <dbReference type="ARBA" id="ARBA00022679"/>
    </source>
</evidence>
<keyword evidence="1" id="KW-0963">Cytoplasm</keyword>
<dbReference type="GO" id="GO:0008170">
    <property type="term" value="F:N-methyltransferase activity"/>
    <property type="evidence" value="ECO:0007669"/>
    <property type="project" value="UniProtKB-ARBA"/>
</dbReference>
<dbReference type="CDD" id="cd02440">
    <property type="entry name" value="AdoMet_MTases"/>
    <property type="match status" value="1"/>
</dbReference>
<keyword evidence="4" id="KW-0808">Transferase</keyword>
<dbReference type="GO" id="GO:0008757">
    <property type="term" value="F:S-adenosylmethionine-dependent methyltransferase activity"/>
    <property type="evidence" value="ECO:0007669"/>
    <property type="project" value="InterPro"/>
</dbReference>
<dbReference type="InterPro" id="IPR046977">
    <property type="entry name" value="RsmC/RlmG"/>
</dbReference>
<dbReference type="GO" id="GO:0006364">
    <property type="term" value="P:rRNA processing"/>
    <property type="evidence" value="ECO:0007669"/>
    <property type="project" value="UniProtKB-KW"/>
</dbReference>
<dbReference type="EMBL" id="CP021404">
    <property type="protein sequence ID" value="ATI41040.1"/>
    <property type="molecule type" value="Genomic_DNA"/>
</dbReference>
<dbReference type="PANTHER" id="PTHR47816:SF4">
    <property type="entry name" value="RIBOSOMAL RNA SMALL SUBUNIT METHYLTRANSFERASE C"/>
    <property type="match status" value="1"/>
</dbReference>
<organism evidence="7 8">
    <name type="scientific">Pacificitalea manganoxidans</name>
    <dbReference type="NCBI Taxonomy" id="1411902"/>
    <lineage>
        <taxon>Bacteria</taxon>
        <taxon>Pseudomonadati</taxon>
        <taxon>Pseudomonadota</taxon>
        <taxon>Alphaproteobacteria</taxon>
        <taxon>Rhodobacterales</taxon>
        <taxon>Paracoccaceae</taxon>
        <taxon>Pacificitalea</taxon>
    </lineage>
</organism>
<evidence type="ECO:0000256" key="5">
    <source>
        <dbReference type="ARBA" id="ARBA00022691"/>
    </source>
</evidence>
<sequence length="339" mass="36526">MTNPRLSLALASGAVTLPDTGRILILRPTADIDTDGLPQDRCLIVHGFRPEHDAWEAAGWQVAPTLPGEEAFAAAIVCLPRSKTQARAMIAHAAPCAPTLIIDGQKTDGIDSLLKDLRKRGEAGMPFSKAHGKTFAFAPAEGALDDWQTPDFTRIDDGWITAPGVFSADAPDLGSVQLAQAFGEQLNGRVVDLGAGWGYLAPALLRNEKLRELVLVEAEYAALEAARQNITDPRVRFEWADATRFSDATPFDHVVTNPPFHTSRAADPSLGAGFIAAAARLLKPAGALWLVANRHLPYEKPLSEAFTELRDLGGDTRFKLYLAKRPLKRGAGGGSRQPR</sequence>
<dbReference type="Proteomes" id="UP000219050">
    <property type="component" value="Chromosome"/>
</dbReference>
<keyword evidence="5" id="KW-0949">S-adenosyl-L-methionine</keyword>
<dbReference type="AlphaFoldDB" id="A0A291LWG6"/>
<dbReference type="Gene3D" id="3.40.50.150">
    <property type="entry name" value="Vaccinia Virus protein VP39"/>
    <property type="match status" value="2"/>
</dbReference>
<evidence type="ECO:0000259" key="6">
    <source>
        <dbReference type="Pfam" id="PF05175"/>
    </source>
</evidence>
<dbReference type="GO" id="GO:0032259">
    <property type="term" value="P:methylation"/>
    <property type="evidence" value="ECO:0007669"/>
    <property type="project" value="UniProtKB-KW"/>
</dbReference>
<dbReference type="RefSeq" id="WP_097372613.1">
    <property type="nucleotide sequence ID" value="NZ_CP021404.1"/>
</dbReference>
<dbReference type="SUPFAM" id="SSF53335">
    <property type="entry name" value="S-adenosyl-L-methionine-dependent methyltransferases"/>
    <property type="match status" value="1"/>
</dbReference>
<gene>
    <name evidence="7" type="ORF">CBW24_02845</name>
</gene>
<protein>
    <recommendedName>
        <fullName evidence="6">Methyltransferase small domain-containing protein</fullName>
    </recommendedName>
</protein>
<dbReference type="InterPro" id="IPR007848">
    <property type="entry name" value="Small_mtfrase_dom"/>
</dbReference>
<dbReference type="OrthoDB" id="9816072at2"/>
<keyword evidence="2" id="KW-0698">rRNA processing</keyword>
<feature type="domain" description="Methyltransferase small" evidence="6">
    <location>
        <begin position="160"/>
        <end position="321"/>
    </location>
</feature>
<proteinExistence type="predicted"/>
<dbReference type="InterPro" id="IPR029063">
    <property type="entry name" value="SAM-dependent_MTases_sf"/>
</dbReference>
<keyword evidence="3" id="KW-0489">Methyltransferase</keyword>
<evidence type="ECO:0000256" key="1">
    <source>
        <dbReference type="ARBA" id="ARBA00022490"/>
    </source>
</evidence>
<dbReference type="GO" id="GO:0003676">
    <property type="term" value="F:nucleic acid binding"/>
    <property type="evidence" value="ECO:0007669"/>
    <property type="project" value="InterPro"/>
</dbReference>
<dbReference type="Pfam" id="PF05175">
    <property type="entry name" value="MTS"/>
    <property type="match status" value="1"/>
</dbReference>
<dbReference type="PANTHER" id="PTHR47816">
    <property type="entry name" value="RIBOSOMAL RNA SMALL SUBUNIT METHYLTRANSFERASE C"/>
    <property type="match status" value="1"/>
</dbReference>
<evidence type="ECO:0000313" key="7">
    <source>
        <dbReference type="EMBL" id="ATI41040.1"/>
    </source>
</evidence>
<name>A0A291LWG6_9RHOB</name>
<evidence type="ECO:0000256" key="2">
    <source>
        <dbReference type="ARBA" id="ARBA00022552"/>
    </source>
</evidence>
<accession>A0A291LWG6</accession>
<dbReference type="InterPro" id="IPR002052">
    <property type="entry name" value="DNA_methylase_N6_adenine_CS"/>
</dbReference>
<dbReference type="PROSITE" id="PS00092">
    <property type="entry name" value="N6_MTASE"/>
    <property type="match status" value="1"/>
</dbReference>
<evidence type="ECO:0000256" key="3">
    <source>
        <dbReference type="ARBA" id="ARBA00022603"/>
    </source>
</evidence>